<name>A0A4C1YDS7_EUMVA</name>
<gene>
    <name evidence="1" type="ORF">EVAR_50909_1</name>
</gene>
<protein>
    <submittedName>
        <fullName evidence="1">Uncharacterized protein</fullName>
    </submittedName>
</protein>
<accession>A0A4C1YDS7</accession>
<dbReference type="AlphaFoldDB" id="A0A4C1YDS7"/>
<keyword evidence="2" id="KW-1185">Reference proteome</keyword>
<evidence type="ECO:0000313" key="2">
    <source>
        <dbReference type="Proteomes" id="UP000299102"/>
    </source>
</evidence>
<evidence type="ECO:0000313" key="1">
    <source>
        <dbReference type="EMBL" id="GBP72607.1"/>
    </source>
</evidence>
<comment type="caution">
    <text evidence="1">The sequence shown here is derived from an EMBL/GenBank/DDBJ whole genome shotgun (WGS) entry which is preliminary data.</text>
</comment>
<organism evidence="1 2">
    <name type="scientific">Eumeta variegata</name>
    <name type="common">Bagworm moth</name>
    <name type="synonym">Eumeta japonica</name>
    <dbReference type="NCBI Taxonomy" id="151549"/>
    <lineage>
        <taxon>Eukaryota</taxon>
        <taxon>Metazoa</taxon>
        <taxon>Ecdysozoa</taxon>
        <taxon>Arthropoda</taxon>
        <taxon>Hexapoda</taxon>
        <taxon>Insecta</taxon>
        <taxon>Pterygota</taxon>
        <taxon>Neoptera</taxon>
        <taxon>Endopterygota</taxon>
        <taxon>Lepidoptera</taxon>
        <taxon>Glossata</taxon>
        <taxon>Ditrysia</taxon>
        <taxon>Tineoidea</taxon>
        <taxon>Psychidae</taxon>
        <taxon>Oiketicinae</taxon>
        <taxon>Eumeta</taxon>
    </lineage>
</organism>
<proteinExistence type="predicted"/>
<sequence>MPLFYGEEKHREETNTSETSSFLVDSGCIVSCFTSTVDAVNHDSALVLGFNADASPALVSNSVLDLGSGSIANTNN</sequence>
<reference evidence="1 2" key="1">
    <citation type="journal article" date="2019" name="Commun. Biol.">
        <title>The bagworm genome reveals a unique fibroin gene that provides high tensile strength.</title>
        <authorList>
            <person name="Kono N."/>
            <person name="Nakamura H."/>
            <person name="Ohtoshi R."/>
            <person name="Tomita M."/>
            <person name="Numata K."/>
            <person name="Arakawa K."/>
        </authorList>
    </citation>
    <scope>NUCLEOTIDE SEQUENCE [LARGE SCALE GENOMIC DNA]</scope>
</reference>
<dbReference type="EMBL" id="BGZK01001151">
    <property type="protein sequence ID" value="GBP72607.1"/>
    <property type="molecule type" value="Genomic_DNA"/>
</dbReference>
<dbReference type="Proteomes" id="UP000299102">
    <property type="component" value="Unassembled WGS sequence"/>
</dbReference>